<dbReference type="OrthoDB" id="19657at2759"/>
<evidence type="ECO:0000313" key="2">
    <source>
        <dbReference type="EMBL" id="KAF7351874.1"/>
    </source>
</evidence>
<dbReference type="Proteomes" id="UP000620124">
    <property type="component" value="Unassembled WGS sequence"/>
</dbReference>
<organism evidence="2 3">
    <name type="scientific">Mycena venus</name>
    <dbReference type="NCBI Taxonomy" id="2733690"/>
    <lineage>
        <taxon>Eukaryota</taxon>
        <taxon>Fungi</taxon>
        <taxon>Dikarya</taxon>
        <taxon>Basidiomycota</taxon>
        <taxon>Agaricomycotina</taxon>
        <taxon>Agaricomycetes</taxon>
        <taxon>Agaricomycetidae</taxon>
        <taxon>Agaricales</taxon>
        <taxon>Marasmiineae</taxon>
        <taxon>Mycenaceae</taxon>
        <taxon>Mycena</taxon>
    </lineage>
</organism>
<gene>
    <name evidence="2" type="ORF">MVEN_01148900</name>
</gene>
<evidence type="ECO:0000259" key="1">
    <source>
        <dbReference type="Pfam" id="PF00561"/>
    </source>
</evidence>
<feature type="domain" description="AB hydrolase-1" evidence="1">
    <location>
        <begin position="63"/>
        <end position="291"/>
    </location>
</feature>
<reference evidence="2" key="1">
    <citation type="submission" date="2020-05" db="EMBL/GenBank/DDBJ databases">
        <title>Mycena genomes resolve the evolution of fungal bioluminescence.</title>
        <authorList>
            <person name="Tsai I.J."/>
        </authorList>
    </citation>
    <scope>NUCLEOTIDE SEQUENCE</scope>
    <source>
        <strain evidence="2">CCC161011</strain>
    </source>
</reference>
<dbReference type="AlphaFoldDB" id="A0A8H6Y4R2"/>
<dbReference type="PANTHER" id="PTHR43798:SF5">
    <property type="entry name" value="MONOACYLGLYCEROL LIPASE ABHD6"/>
    <property type="match status" value="1"/>
</dbReference>
<dbReference type="InterPro" id="IPR000073">
    <property type="entry name" value="AB_hydrolase_1"/>
</dbReference>
<dbReference type="Gene3D" id="3.40.50.1820">
    <property type="entry name" value="alpha/beta hydrolase"/>
    <property type="match status" value="1"/>
</dbReference>
<comment type="caution">
    <text evidence="2">The sequence shown here is derived from an EMBL/GenBank/DDBJ whole genome shotgun (WGS) entry which is preliminary data.</text>
</comment>
<dbReference type="Pfam" id="PF00561">
    <property type="entry name" value="Abhydrolase_1"/>
    <property type="match status" value="1"/>
</dbReference>
<evidence type="ECO:0000313" key="3">
    <source>
        <dbReference type="Proteomes" id="UP000620124"/>
    </source>
</evidence>
<dbReference type="InterPro" id="IPR050266">
    <property type="entry name" value="AB_hydrolase_sf"/>
</dbReference>
<dbReference type="EMBL" id="JACAZI010000009">
    <property type="protein sequence ID" value="KAF7351874.1"/>
    <property type="molecule type" value="Genomic_DNA"/>
</dbReference>
<dbReference type="GO" id="GO:0046464">
    <property type="term" value="P:acylglycerol catabolic process"/>
    <property type="evidence" value="ECO:0007669"/>
    <property type="project" value="TreeGrafter"/>
</dbReference>
<name>A0A8H6Y4R2_9AGAR</name>
<protein>
    <submittedName>
        <fullName evidence="2">AB hydrolase-1 domain-containing protein</fullName>
    </submittedName>
</protein>
<proteinExistence type="predicted"/>
<dbReference type="SUPFAM" id="SSF53474">
    <property type="entry name" value="alpha/beta-Hydrolases"/>
    <property type="match status" value="1"/>
</dbReference>
<keyword evidence="3" id="KW-1185">Reference proteome</keyword>
<accession>A0A8H6Y4R2</accession>
<dbReference type="GO" id="GO:0016020">
    <property type="term" value="C:membrane"/>
    <property type="evidence" value="ECO:0007669"/>
    <property type="project" value="TreeGrafter"/>
</dbReference>
<sequence length="341" mass="37498">MPLIHLETSTGLGSFRYTLSTPSDSNAETIAEGTSTLVLIHPISCASEIFHRNEEVHAAIYADPRLRRFNLLTLDLRGHGSTNASVDDTYSRETAARDVLHLMDALNISAAHLMGVSMGSCIALQMAIFAPERVLSLFMFSPLPLIEPPEVIGGRQEIWDCWMEAFSDPENVDRMALVDSLTGGLQYACNNRMTNLSRALVAKVIPDSIRNWAPEHYDVFHAVTVKFFSNRPPHPAVSLARIECPVALVHCSEDIAYPIHHAKELLALMQSAGLNPQFLTIDEAPHYGIITHSEETNQLLYEFLLASNNMALPPVPVSVQSPFLADLLRLGLQEGGGGESF</sequence>
<dbReference type="InterPro" id="IPR029058">
    <property type="entry name" value="AB_hydrolase_fold"/>
</dbReference>
<dbReference type="GO" id="GO:0047372">
    <property type="term" value="F:monoacylglycerol lipase activity"/>
    <property type="evidence" value="ECO:0007669"/>
    <property type="project" value="TreeGrafter"/>
</dbReference>
<keyword evidence="2" id="KW-0378">Hydrolase</keyword>
<dbReference type="PANTHER" id="PTHR43798">
    <property type="entry name" value="MONOACYLGLYCEROL LIPASE"/>
    <property type="match status" value="1"/>
</dbReference>